<dbReference type="EMBL" id="BMGJ01000010">
    <property type="protein sequence ID" value="GGD69963.1"/>
    <property type="molecule type" value="Genomic_DNA"/>
</dbReference>
<dbReference type="SUPFAM" id="SSF53474">
    <property type="entry name" value="alpha/beta-Hydrolases"/>
    <property type="match status" value="1"/>
</dbReference>
<keyword evidence="4" id="KW-1185">Reference proteome</keyword>
<evidence type="ECO:0000313" key="4">
    <source>
        <dbReference type="Proteomes" id="UP000614272"/>
    </source>
</evidence>
<gene>
    <name evidence="3" type="ORF">GCM10011357_26240</name>
</gene>
<evidence type="ECO:0000259" key="2">
    <source>
        <dbReference type="Pfam" id="PF00326"/>
    </source>
</evidence>
<organism evidence="3 4">
    <name type="scientific">Lacimicrobium alkaliphilum</name>
    <dbReference type="NCBI Taxonomy" id="1526571"/>
    <lineage>
        <taxon>Bacteria</taxon>
        <taxon>Pseudomonadati</taxon>
        <taxon>Pseudomonadota</taxon>
        <taxon>Gammaproteobacteria</taxon>
        <taxon>Alteromonadales</taxon>
        <taxon>Alteromonadaceae</taxon>
        <taxon>Lacimicrobium</taxon>
    </lineage>
</organism>
<evidence type="ECO:0000256" key="1">
    <source>
        <dbReference type="ARBA" id="ARBA00022801"/>
    </source>
</evidence>
<reference evidence="4" key="1">
    <citation type="journal article" date="2019" name="Int. J. Syst. Evol. Microbiol.">
        <title>The Global Catalogue of Microorganisms (GCM) 10K type strain sequencing project: providing services to taxonomists for standard genome sequencing and annotation.</title>
        <authorList>
            <consortium name="The Broad Institute Genomics Platform"/>
            <consortium name="The Broad Institute Genome Sequencing Center for Infectious Disease"/>
            <person name="Wu L."/>
            <person name="Ma J."/>
        </authorList>
    </citation>
    <scope>NUCLEOTIDE SEQUENCE [LARGE SCALE GENOMIC DNA]</scope>
    <source>
        <strain evidence="4">CGMCC 1.12923</strain>
    </source>
</reference>
<evidence type="ECO:0000313" key="3">
    <source>
        <dbReference type="EMBL" id="GGD69963.1"/>
    </source>
</evidence>
<dbReference type="InterPro" id="IPR029058">
    <property type="entry name" value="AB_hydrolase_fold"/>
</dbReference>
<dbReference type="Pfam" id="PF00326">
    <property type="entry name" value="Peptidase_S9"/>
    <property type="match status" value="1"/>
</dbReference>
<feature type="domain" description="Peptidase S9 prolyl oligopeptidase catalytic" evidence="2">
    <location>
        <begin position="6"/>
        <end position="89"/>
    </location>
</feature>
<name>A0ABQ1RGU2_9ALTE</name>
<protein>
    <recommendedName>
        <fullName evidence="2">Peptidase S9 prolyl oligopeptidase catalytic domain-containing protein</fullName>
    </recommendedName>
</protein>
<proteinExistence type="predicted"/>
<keyword evidence="1" id="KW-0378">Hydrolase</keyword>
<comment type="caution">
    <text evidence="3">The sequence shown here is derived from an EMBL/GenBank/DDBJ whole genome shotgun (WGS) entry which is preliminary data.</text>
</comment>
<dbReference type="Proteomes" id="UP000614272">
    <property type="component" value="Unassembled WGS sequence"/>
</dbReference>
<dbReference type="Gene3D" id="3.40.50.1820">
    <property type="entry name" value="alpha/beta hydrolase"/>
    <property type="match status" value="1"/>
</dbReference>
<dbReference type="PANTHER" id="PTHR42776">
    <property type="entry name" value="SERINE PEPTIDASE S9 FAMILY MEMBER"/>
    <property type="match status" value="1"/>
</dbReference>
<accession>A0ABQ1RGU2</accession>
<sequence length="90" mass="10107">MLGEDTDVLKQYSPINHVDKIKARVMLIHGAQDKRTPEVSAQKLQDKLKQAGNAPVYLRFRQSGHGVYDETSRSELYEGLLAFLGEHIGV</sequence>
<dbReference type="PANTHER" id="PTHR42776:SF27">
    <property type="entry name" value="DIPEPTIDYL PEPTIDASE FAMILY MEMBER 6"/>
    <property type="match status" value="1"/>
</dbReference>
<dbReference type="InterPro" id="IPR001375">
    <property type="entry name" value="Peptidase_S9_cat"/>
</dbReference>